<evidence type="ECO:0000313" key="1">
    <source>
        <dbReference type="EMBL" id="CBI06022.1"/>
    </source>
</evidence>
<dbReference type="EMBL" id="CABP01000154">
    <property type="protein sequence ID" value="CBI06022.1"/>
    <property type="molecule type" value="Genomic_DNA"/>
</dbReference>
<comment type="caution">
    <text evidence="1">The sequence shown here is derived from an EMBL/GenBank/DDBJ whole genome shotgun (WGS) entry which is preliminary data.</text>
</comment>
<name>E6QFM7_9ZZZZ</name>
<dbReference type="InterPro" id="IPR018550">
    <property type="entry name" value="Lipid-A_deacylase-rel"/>
</dbReference>
<proteinExistence type="predicted"/>
<reference evidence="1" key="1">
    <citation type="submission" date="2009-10" db="EMBL/GenBank/DDBJ databases">
        <title>Diversity of trophic interactions inside an arsenic-rich microbial ecosystem.</title>
        <authorList>
            <person name="Bertin P.N."/>
            <person name="Heinrich-Salmeron A."/>
            <person name="Pelletier E."/>
            <person name="Goulhen-Chollet F."/>
            <person name="Arsene-Ploetze F."/>
            <person name="Gallien S."/>
            <person name="Calteau A."/>
            <person name="Vallenet D."/>
            <person name="Casiot C."/>
            <person name="Chane-Woon-Ming B."/>
            <person name="Giloteaux L."/>
            <person name="Barakat M."/>
            <person name="Bonnefoy V."/>
            <person name="Bruneel O."/>
            <person name="Chandler M."/>
            <person name="Cleiss J."/>
            <person name="Duran R."/>
            <person name="Elbaz-Poulichet F."/>
            <person name="Fonknechten N."/>
            <person name="Lauga B."/>
            <person name="Mornico D."/>
            <person name="Ortet P."/>
            <person name="Schaeffer C."/>
            <person name="Siguier P."/>
            <person name="Alexander Thil Smith A."/>
            <person name="Van Dorsselaer A."/>
            <person name="Weissenbach J."/>
            <person name="Medigue C."/>
            <person name="Le Paslier D."/>
        </authorList>
    </citation>
    <scope>NUCLEOTIDE SEQUENCE</scope>
</reference>
<protein>
    <recommendedName>
        <fullName evidence="2">Lipid A 3-O-deacylase (PagL)</fullName>
    </recommendedName>
</protein>
<dbReference type="Gene3D" id="2.40.160.20">
    <property type="match status" value="1"/>
</dbReference>
<dbReference type="AlphaFoldDB" id="E6QFM7"/>
<dbReference type="Pfam" id="PF09411">
    <property type="entry name" value="PagL"/>
    <property type="match status" value="1"/>
</dbReference>
<organism evidence="1">
    <name type="scientific">mine drainage metagenome</name>
    <dbReference type="NCBI Taxonomy" id="410659"/>
    <lineage>
        <taxon>unclassified sequences</taxon>
        <taxon>metagenomes</taxon>
        <taxon>ecological metagenomes</taxon>
    </lineage>
</organism>
<accession>E6QFM7</accession>
<evidence type="ECO:0008006" key="2">
    <source>
        <dbReference type="Google" id="ProtNLM"/>
    </source>
</evidence>
<gene>
    <name evidence="1" type="ORF">CARN5_0456</name>
</gene>
<sequence>MNQLFLKRTSLLVLGILMASPAVADDGVHVIQGGPAYFSAGLGAFNAAGVRPSMDNGFNPTLPEIDLEYQSAAKLFGVGALWGLVANTDGGFMGYTGFYSDIAWHHWVLTPVLGMGGYNQGRGKYLGSTFQFRLELGMAYQFANQSRLGLKIAHISNAKIHQEDPGEDEILVTYAVPLSFEDR</sequence>